<dbReference type="OrthoDB" id="40334at2759"/>
<comment type="caution">
    <text evidence="1">The sequence shown here is derived from an EMBL/GenBank/DDBJ whole genome shotgun (WGS) entry which is preliminary data.</text>
</comment>
<dbReference type="Proteomes" id="UP000031036">
    <property type="component" value="Unassembled WGS sequence"/>
</dbReference>
<dbReference type="STRING" id="6265.A0A0B2W369"/>
<name>A0A0B2W369_TOXCA</name>
<reference evidence="1 2" key="1">
    <citation type="submission" date="2014-11" db="EMBL/GenBank/DDBJ databases">
        <title>Genetic blueprint of the zoonotic pathogen Toxocara canis.</title>
        <authorList>
            <person name="Zhu X.-Q."/>
            <person name="Korhonen P.K."/>
            <person name="Cai H."/>
            <person name="Young N.D."/>
            <person name="Nejsum P."/>
            <person name="von Samson-Himmelstjerna G."/>
            <person name="Boag P.R."/>
            <person name="Tan P."/>
            <person name="Li Q."/>
            <person name="Min J."/>
            <person name="Yang Y."/>
            <person name="Wang X."/>
            <person name="Fang X."/>
            <person name="Hall R.S."/>
            <person name="Hofmann A."/>
            <person name="Sternberg P.W."/>
            <person name="Jex A.R."/>
            <person name="Gasser R.B."/>
        </authorList>
    </citation>
    <scope>NUCLEOTIDE SEQUENCE [LARGE SCALE GENOMIC DNA]</scope>
    <source>
        <strain evidence="1">PN_DK_2014</strain>
    </source>
</reference>
<accession>A0A0B2W369</accession>
<dbReference type="EMBL" id="JPKZ01000272">
    <property type="protein sequence ID" value="KHN88052.1"/>
    <property type="molecule type" value="Genomic_DNA"/>
</dbReference>
<protein>
    <submittedName>
        <fullName evidence="1">Redox-regulatory protein</fullName>
    </submittedName>
</protein>
<sequence>MAELLKYGVVTALGGAIVYANLPTRWTLGNIVPTVQYLRDTELRRIEAGNKLNKPEKASNLFAQGPVLVIAFRRLGCLFCRVGAHDVTQLKPELDKAGVRLRRFFGPNERWMPLWMGFLRPRTYVKLFQGWRRGIKAGELSAGEGRLLGDDDVRILWIVCLPEVVLAKTENGTLTNECDREERAGHRCMRSTTNNCAKIQP</sequence>
<keyword evidence="2" id="KW-1185">Reference proteome</keyword>
<dbReference type="AlphaFoldDB" id="A0A0B2W369"/>
<evidence type="ECO:0000313" key="2">
    <source>
        <dbReference type="Proteomes" id="UP000031036"/>
    </source>
</evidence>
<evidence type="ECO:0000313" key="1">
    <source>
        <dbReference type="EMBL" id="KHN88052.1"/>
    </source>
</evidence>
<proteinExistence type="predicted"/>
<organism evidence="1 2">
    <name type="scientific">Toxocara canis</name>
    <name type="common">Canine roundworm</name>
    <dbReference type="NCBI Taxonomy" id="6265"/>
    <lineage>
        <taxon>Eukaryota</taxon>
        <taxon>Metazoa</taxon>
        <taxon>Ecdysozoa</taxon>
        <taxon>Nematoda</taxon>
        <taxon>Chromadorea</taxon>
        <taxon>Rhabditida</taxon>
        <taxon>Spirurina</taxon>
        <taxon>Ascaridomorpha</taxon>
        <taxon>Ascaridoidea</taxon>
        <taxon>Toxocaridae</taxon>
        <taxon>Toxocara</taxon>
    </lineage>
</organism>
<gene>
    <name evidence="1" type="primary">FAM213A</name>
    <name evidence="1" type="ORF">Tcan_08873</name>
</gene>